<dbReference type="RefSeq" id="XP_028349814.1">
    <property type="nucleotide sequence ID" value="XM_028494013.2"/>
</dbReference>
<dbReference type="InterPro" id="IPR026797">
    <property type="entry name" value="HAUS_6"/>
</dbReference>
<name>A0A455BLP5_PHYMC</name>
<dbReference type="InParanoid" id="A0A455BLP5"/>
<feature type="domain" description="HAUS augmin-like complex subunit 6 N-terminal" evidence="2">
    <location>
        <begin position="12"/>
        <end position="237"/>
    </location>
</feature>
<evidence type="ECO:0000259" key="2">
    <source>
        <dbReference type="Pfam" id="PF14661"/>
    </source>
</evidence>
<proteinExistence type="predicted"/>
<dbReference type="GO" id="GO:0051225">
    <property type="term" value="P:spindle assembly"/>
    <property type="evidence" value="ECO:0007669"/>
    <property type="project" value="InterPro"/>
</dbReference>
<dbReference type="GO" id="GO:0008017">
    <property type="term" value="F:microtubule binding"/>
    <property type="evidence" value="ECO:0007669"/>
    <property type="project" value="TreeGrafter"/>
</dbReference>
<protein>
    <submittedName>
        <fullName evidence="4">HAUS augmin-like complex subunit 6 isoform X1</fullName>
    </submittedName>
</protein>
<dbReference type="PANTHER" id="PTHR16151">
    <property type="entry name" value="HAUS AUGMIN-LIKE COMPLEX SUBUNIT 6"/>
    <property type="match status" value="1"/>
</dbReference>
<feature type="region of interest" description="Disordered" evidence="1">
    <location>
        <begin position="525"/>
        <end position="584"/>
    </location>
</feature>
<sequence>MSSVPSFEKEHLWMYLRALGFEPGSATVAGGKIVSHTHLGVNMFDKLNRDAFHIVSYFLFQTLDQSLTKEVFKLCWPPFDQKSDTEFRKHCCEWLKKISAECGSSFPQVVGSLFLSPGGPKFIHLMYHFARFVAINYIKTHSKNSSVHFTETFNVKPQDLHKCMARCHVARNRFLQILQREDCVTRKYQENAQLSVKQIENLRSECIGQQNQIKKMEPYDDQSNIQEKIQKVRSLWASVNETLMVLEKEREVVSSVLNVVNQYTLDGTNVAINIPRLLLDKIEKQMCQLHIGNVYEAGKLNLLTVIQLLNEVLKVMKYEHCQANQARLTIDLHFLEKETKVQRERLSDLKHMRYKIKADLTTIRHSIVEKQEEWHKNWKEFLGLSPFSLIKGWTPAVDLLPPMSPLSFDPASEEAYAKSILLQYPASLPDTHKQHIQENDCRRASDILETKCDLANRKKNTGMLDVEGGFCVKRCIRFSRLPKGARESKRLRNTVECRKFELNNLMTLLPASFLLQPVSPSDRNSVTLLEKDTKLTTPREKNETVSKKTPEFEVEDSSSSNIAKSSALGGSLPAEKSDPFQKEQDHLVEEVARAVLSDSPQPSKGKEVILEELIDSLVSNPFLTRNQIPRTPENLISEIRSSWRKAVKIEDNRSTEPIQMDTEHREVLPESLPMVHNQKELNMDSFFSATTVSNSSHSHLPEEKVVSDCLKCVLKKPVVTSCIGEPTTQNLSDLLNKDIICKQDLECTALQNKFLETSQIETFSPAIGNRRDVIGSSEEEYIKISDYSKPSYTDLSMHKSMLWNSFQISSGISSNFKDSDFGILHETLPEEVGHLSLNSSSSTEANFKLEPNSPMHSSIIPEGAVGGRQNTPKSDFNLQATCSGYEALKKSLPKQREEICLSNPETLERHKPELSLTSQYMQTDDMLNFSGTQDSHIDYTKPSSRMSLGEGKQSLSPLIKFSPVEQRLRTTIPCSLGELLPNLTVNFAEDILNKSLDSKESPSDLKDEAVAQST</sequence>
<dbReference type="Proteomes" id="UP000248484">
    <property type="component" value="Chromosome 9"/>
</dbReference>
<dbReference type="CTD" id="54801"/>
<feature type="compositionally biased region" description="Basic and acidic residues" evidence="1">
    <location>
        <begin position="575"/>
        <end position="584"/>
    </location>
</feature>
<dbReference type="PANTHER" id="PTHR16151:SF2">
    <property type="entry name" value="HAUS AUGMIN-LIKE COMPLEX SUBUNIT 6"/>
    <property type="match status" value="1"/>
</dbReference>
<evidence type="ECO:0000313" key="4">
    <source>
        <dbReference type="RefSeq" id="XP_028349814.1"/>
    </source>
</evidence>
<evidence type="ECO:0000313" key="3">
    <source>
        <dbReference type="Proteomes" id="UP000248484"/>
    </source>
</evidence>
<feature type="compositionally biased region" description="Low complexity" evidence="1">
    <location>
        <begin position="557"/>
        <end position="566"/>
    </location>
</feature>
<accession>A0A455BLP5</accession>
<reference evidence="4" key="1">
    <citation type="submission" date="2025-08" db="UniProtKB">
        <authorList>
            <consortium name="RefSeq"/>
        </authorList>
    </citation>
    <scope>IDENTIFICATION</scope>
    <source>
        <tissue evidence="4">Muscle</tissue>
    </source>
</reference>
<dbReference type="GeneID" id="102980993"/>
<dbReference type="InterPro" id="IPR028163">
    <property type="entry name" value="HAUS_6_N"/>
</dbReference>
<gene>
    <name evidence="4" type="primary">HAUS6</name>
</gene>
<dbReference type="OrthoDB" id="5575722at2759"/>
<dbReference type="GO" id="GO:0070652">
    <property type="term" value="C:HAUS complex"/>
    <property type="evidence" value="ECO:0007669"/>
    <property type="project" value="InterPro"/>
</dbReference>
<keyword evidence="3" id="KW-1185">Reference proteome</keyword>
<feature type="compositionally biased region" description="Basic and acidic residues" evidence="1">
    <location>
        <begin position="996"/>
        <end position="1014"/>
    </location>
</feature>
<feature type="compositionally biased region" description="Basic and acidic residues" evidence="1">
    <location>
        <begin position="529"/>
        <end position="551"/>
    </location>
</feature>
<dbReference type="FunCoup" id="A0A455BLP5">
    <property type="interactions" value="3088"/>
</dbReference>
<feature type="region of interest" description="Disordered" evidence="1">
    <location>
        <begin position="994"/>
        <end position="1014"/>
    </location>
</feature>
<evidence type="ECO:0000256" key="1">
    <source>
        <dbReference type="SAM" id="MobiDB-lite"/>
    </source>
</evidence>
<organism evidence="3 4">
    <name type="scientific">Physeter macrocephalus</name>
    <name type="common">Sperm whale</name>
    <name type="synonym">Physeter catodon</name>
    <dbReference type="NCBI Taxonomy" id="9755"/>
    <lineage>
        <taxon>Eukaryota</taxon>
        <taxon>Metazoa</taxon>
        <taxon>Chordata</taxon>
        <taxon>Craniata</taxon>
        <taxon>Vertebrata</taxon>
        <taxon>Euteleostomi</taxon>
        <taxon>Mammalia</taxon>
        <taxon>Eutheria</taxon>
        <taxon>Laurasiatheria</taxon>
        <taxon>Artiodactyla</taxon>
        <taxon>Whippomorpha</taxon>
        <taxon>Cetacea</taxon>
        <taxon>Odontoceti</taxon>
        <taxon>Physeteridae</taxon>
        <taxon>Physeter</taxon>
    </lineage>
</organism>
<dbReference type="GO" id="GO:1990498">
    <property type="term" value="C:mitotic spindle microtubule"/>
    <property type="evidence" value="ECO:0007669"/>
    <property type="project" value="TreeGrafter"/>
</dbReference>
<dbReference type="Pfam" id="PF14661">
    <property type="entry name" value="HAUS6_N"/>
    <property type="match status" value="1"/>
</dbReference>
<dbReference type="AlphaFoldDB" id="A0A455BLP5"/>